<evidence type="ECO:0000313" key="2">
    <source>
        <dbReference type="EMBL" id="MQL52826.1"/>
    </source>
</evidence>
<organism evidence="2 3">
    <name type="scientific">Desulfofundulus thermobenzoicus</name>
    <dbReference type="NCBI Taxonomy" id="29376"/>
    <lineage>
        <taxon>Bacteria</taxon>
        <taxon>Bacillati</taxon>
        <taxon>Bacillota</taxon>
        <taxon>Clostridia</taxon>
        <taxon>Eubacteriales</taxon>
        <taxon>Peptococcaceae</taxon>
        <taxon>Desulfofundulus</taxon>
    </lineage>
</organism>
<proteinExistence type="predicted"/>
<dbReference type="InterPro" id="IPR036010">
    <property type="entry name" value="2Fe-2S_ferredoxin-like_sf"/>
</dbReference>
<dbReference type="EMBL" id="WHYR01000030">
    <property type="protein sequence ID" value="MQL52826.1"/>
    <property type="molecule type" value="Genomic_DNA"/>
</dbReference>
<dbReference type="RefSeq" id="WP_341473923.1">
    <property type="nucleotide sequence ID" value="NZ_WHYR01000030.1"/>
</dbReference>
<dbReference type="Gene3D" id="3.10.20.30">
    <property type="match status" value="1"/>
</dbReference>
<dbReference type="InterPro" id="IPR040506">
    <property type="entry name" value="RACo_linker"/>
</dbReference>
<dbReference type="Proteomes" id="UP000441717">
    <property type="component" value="Unassembled WGS sequence"/>
</dbReference>
<dbReference type="SUPFAM" id="SSF54292">
    <property type="entry name" value="2Fe-2S ferredoxin-like"/>
    <property type="match status" value="1"/>
</dbReference>
<dbReference type="Pfam" id="PF14574">
    <property type="entry name" value="RACo_C_ter"/>
    <property type="match status" value="1"/>
</dbReference>
<dbReference type="InterPro" id="IPR041414">
    <property type="entry name" value="Raco-like_middle"/>
</dbReference>
<name>A0A6N7IRU9_9FIRM</name>
<feature type="domain" description="2Fe-2S ferredoxin-type" evidence="1">
    <location>
        <begin position="4"/>
        <end position="93"/>
    </location>
</feature>
<comment type="caution">
    <text evidence="2">The sequence shown here is derived from an EMBL/GenBank/DDBJ whole genome shotgun (WGS) entry which is preliminary data.</text>
</comment>
<gene>
    <name evidence="2" type="ORF">GFC01_11265</name>
</gene>
<keyword evidence="3" id="KW-1185">Reference proteome</keyword>
<protein>
    <submittedName>
        <fullName evidence="2">DUF4445 domain-containing protein</fullName>
    </submittedName>
</protein>
<dbReference type="Gene3D" id="3.30.420.480">
    <property type="entry name" value="Domain of unknown function (DUF4445)"/>
    <property type="match status" value="1"/>
</dbReference>
<dbReference type="Pfam" id="PF17651">
    <property type="entry name" value="Raco_middle"/>
    <property type="match status" value="1"/>
</dbReference>
<dbReference type="InterPro" id="IPR042259">
    <property type="entry name" value="Raco-like_middle_sf"/>
</dbReference>
<dbReference type="PROSITE" id="PS51085">
    <property type="entry name" value="2FE2S_FER_2"/>
    <property type="match status" value="1"/>
</dbReference>
<evidence type="ECO:0000259" key="1">
    <source>
        <dbReference type="PROSITE" id="PS51085"/>
    </source>
</evidence>
<dbReference type="InterPro" id="IPR001041">
    <property type="entry name" value="2Fe-2S_ferredoxin-type"/>
</dbReference>
<dbReference type="SUPFAM" id="SSF53067">
    <property type="entry name" value="Actin-like ATPase domain"/>
    <property type="match status" value="1"/>
</dbReference>
<dbReference type="Pfam" id="PF00111">
    <property type="entry name" value="Fer2"/>
    <property type="match status" value="1"/>
</dbReference>
<dbReference type="InterPro" id="IPR012675">
    <property type="entry name" value="Beta-grasp_dom_sf"/>
</dbReference>
<dbReference type="AlphaFoldDB" id="A0A6N7IRU9"/>
<dbReference type="PANTHER" id="PTHR42895">
    <property type="entry name" value="IRON-SULFUR CLUSTER-BINDING PROTEIN-RELATED"/>
    <property type="match status" value="1"/>
</dbReference>
<dbReference type="CDD" id="cd00207">
    <property type="entry name" value="fer2"/>
    <property type="match status" value="1"/>
</dbReference>
<dbReference type="Gene3D" id="3.10.20.880">
    <property type="match status" value="1"/>
</dbReference>
<accession>A0A6N7IRU9</accession>
<dbReference type="InterPro" id="IPR052911">
    <property type="entry name" value="Corrinoid_activation_enz"/>
</dbReference>
<evidence type="ECO:0000313" key="3">
    <source>
        <dbReference type="Proteomes" id="UP000441717"/>
    </source>
</evidence>
<reference evidence="2 3" key="1">
    <citation type="submission" date="2019-10" db="EMBL/GenBank/DDBJ databases">
        <title>Comparative genomics of sulfur disproportionating microorganisms.</title>
        <authorList>
            <person name="Ward L.M."/>
            <person name="Bertran E."/>
            <person name="Johnston D."/>
        </authorList>
    </citation>
    <scope>NUCLEOTIDE SEQUENCE [LARGE SCALE GENOMIC DNA]</scope>
    <source>
        <strain evidence="2 3">DSM 14055</strain>
    </source>
</reference>
<dbReference type="GO" id="GO:0051536">
    <property type="term" value="F:iron-sulfur cluster binding"/>
    <property type="evidence" value="ECO:0007669"/>
    <property type="project" value="InterPro"/>
</dbReference>
<dbReference type="InterPro" id="IPR043129">
    <property type="entry name" value="ATPase_NBD"/>
</dbReference>
<dbReference type="Pfam" id="PF17650">
    <property type="entry name" value="RACo_linker"/>
    <property type="match status" value="1"/>
</dbReference>
<dbReference type="PANTHER" id="PTHR42895:SF2">
    <property type="entry name" value="IRON-SULFUR CLUSTER PROTEIN"/>
    <property type="match status" value="1"/>
</dbReference>
<dbReference type="InterPro" id="IPR027980">
    <property type="entry name" value="RACo_C"/>
</dbReference>
<sequence length="629" mass="67715">MSSYTVRFLPDNLETTVQEGENLLQAAARAGIPLKASCGGRGTCGRCRMILKEGEVTQLQKGKLTPEQLAAGYVLACQSIPAGPVVVEVPAESRLAEHRVLLAEERAGEELLPAGFDPLFKKVALELPPPDLEDSRDDAGRLLDTLEKTTGMDDALFNLETLSNLPAVLREGQWRVTASLADGKGYTEIVRVEPGRRAEKYYGLAVDIGTTTVVVELVDLAGGRTVGVKGRYNKQAVYGDDVISRIIYAVETPGGRREMQRAAVDTINELITALTAETGVESKDIHAVVCAGNTTMTHLFLGIDPAYIRMEPYTPAVNSLPPVRAAELGLMVSPGALVHCLPSIASYVGGDIMAGARLIEIDQAEELTLFIDVGTNGEMVLGNKDWLLACACSAGPAFEGGGIRHGMRAMAGAIEHVQIDPRTGEVHYQTVDGAKPLGICGSGLIDLMAVLRDAGIIDRTGQFLSRPELPRLREGDEGPEYVLAWAHESGNEQDITISEADVKNLIRAKGAVFAGIRTMLRMVDLPVEAIERVIVAGGFGRYINIRDAIAIGLFPDLPVERYSYIGNSSLKGARLALLSRRVRDGVEELARKVTYLELSVGNTFMDEFVSALFLPHTDLNLFPSLINAA</sequence>